<proteinExistence type="inferred from homology"/>
<evidence type="ECO:0000313" key="7">
    <source>
        <dbReference type="Proteomes" id="UP000541535"/>
    </source>
</evidence>
<keyword evidence="4" id="KW-1005">Bacterial flagellum biogenesis</keyword>
<gene>
    <name evidence="6" type="ORF">FHS03_000793</name>
</gene>
<keyword evidence="6" id="KW-0282">Flagellum</keyword>
<accession>A0A7W5B735</accession>
<protein>
    <recommendedName>
        <fullName evidence="4">Flagella basal body P-ring formation protein FlgA</fullName>
    </recommendedName>
</protein>
<evidence type="ECO:0000313" key="6">
    <source>
        <dbReference type="EMBL" id="MBB3117767.1"/>
    </source>
</evidence>
<dbReference type="PANTHER" id="PTHR36307">
    <property type="entry name" value="FLAGELLA BASAL BODY P-RING FORMATION PROTEIN FLGA"/>
    <property type="match status" value="1"/>
</dbReference>
<feature type="chain" id="PRO_5031593460" description="Flagella basal body P-ring formation protein FlgA" evidence="4">
    <location>
        <begin position="19"/>
        <end position="229"/>
    </location>
</feature>
<dbReference type="Gene3D" id="2.30.30.760">
    <property type="match status" value="1"/>
</dbReference>
<evidence type="ECO:0000256" key="2">
    <source>
        <dbReference type="ARBA" id="ARBA00022729"/>
    </source>
</evidence>
<dbReference type="NCBIfam" id="TIGR03170">
    <property type="entry name" value="flgA_cterm"/>
    <property type="match status" value="1"/>
</dbReference>
<dbReference type="SMART" id="SM00858">
    <property type="entry name" value="SAF"/>
    <property type="match status" value="1"/>
</dbReference>
<evidence type="ECO:0000256" key="3">
    <source>
        <dbReference type="ARBA" id="ARBA00022764"/>
    </source>
</evidence>
<comment type="subcellular location">
    <subcellularLocation>
        <location evidence="1 4">Periplasm</location>
    </subcellularLocation>
</comment>
<feature type="domain" description="SAF" evidence="5">
    <location>
        <begin position="105"/>
        <end position="167"/>
    </location>
</feature>
<dbReference type="InterPro" id="IPR013974">
    <property type="entry name" value="SAF"/>
</dbReference>
<evidence type="ECO:0000256" key="1">
    <source>
        <dbReference type="ARBA" id="ARBA00004418"/>
    </source>
</evidence>
<dbReference type="RefSeq" id="WP_183439720.1">
    <property type="nucleotide sequence ID" value="NZ_JACHXD010000002.1"/>
</dbReference>
<dbReference type="AlphaFoldDB" id="A0A7W5B735"/>
<feature type="signal peptide" evidence="4">
    <location>
        <begin position="1"/>
        <end position="18"/>
    </location>
</feature>
<organism evidence="6 7">
    <name type="scientific">Pseudoduganella violacea</name>
    <dbReference type="NCBI Taxonomy" id="1715466"/>
    <lineage>
        <taxon>Bacteria</taxon>
        <taxon>Pseudomonadati</taxon>
        <taxon>Pseudomonadota</taxon>
        <taxon>Betaproteobacteria</taxon>
        <taxon>Burkholderiales</taxon>
        <taxon>Oxalobacteraceae</taxon>
        <taxon>Telluria group</taxon>
        <taxon>Pseudoduganella</taxon>
    </lineage>
</organism>
<name>A0A7W5B735_9BURK</name>
<keyword evidence="2 4" id="KW-0732">Signal</keyword>
<dbReference type="Pfam" id="PF13144">
    <property type="entry name" value="ChapFlgA"/>
    <property type="match status" value="1"/>
</dbReference>
<dbReference type="GO" id="GO:0042597">
    <property type="term" value="C:periplasmic space"/>
    <property type="evidence" value="ECO:0007669"/>
    <property type="project" value="UniProtKB-SubCell"/>
</dbReference>
<evidence type="ECO:0000256" key="4">
    <source>
        <dbReference type="RuleBase" id="RU362063"/>
    </source>
</evidence>
<keyword evidence="7" id="KW-1185">Reference proteome</keyword>
<dbReference type="Proteomes" id="UP000541535">
    <property type="component" value="Unassembled WGS sequence"/>
</dbReference>
<dbReference type="CDD" id="cd11614">
    <property type="entry name" value="SAF_CpaB_FlgA_like"/>
    <property type="match status" value="1"/>
</dbReference>
<comment type="function">
    <text evidence="4">Involved in the assembly process of the P-ring formation. It may associate with FlgF on the rod constituting a structure essential for the P-ring assembly or may act as a modulator protein for the P-ring assembly.</text>
</comment>
<comment type="caution">
    <text evidence="6">The sequence shown here is derived from an EMBL/GenBank/DDBJ whole genome shotgun (WGS) entry which is preliminary data.</text>
</comment>
<comment type="similarity">
    <text evidence="4">Belongs to the FlgA family.</text>
</comment>
<dbReference type="EMBL" id="JACHXD010000002">
    <property type="protein sequence ID" value="MBB3117767.1"/>
    <property type="molecule type" value="Genomic_DNA"/>
</dbReference>
<evidence type="ECO:0000259" key="5">
    <source>
        <dbReference type="SMART" id="SM00858"/>
    </source>
</evidence>
<dbReference type="InterPro" id="IPR041231">
    <property type="entry name" value="FlgA_N"/>
</dbReference>
<keyword evidence="6" id="KW-0966">Cell projection</keyword>
<dbReference type="InterPro" id="IPR017585">
    <property type="entry name" value="SAF_FlgA"/>
</dbReference>
<dbReference type="Pfam" id="PF17656">
    <property type="entry name" value="ChapFlgA_N"/>
    <property type="match status" value="1"/>
</dbReference>
<reference evidence="6 7" key="1">
    <citation type="submission" date="2020-08" db="EMBL/GenBank/DDBJ databases">
        <title>Genomic Encyclopedia of Type Strains, Phase III (KMG-III): the genomes of soil and plant-associated and newly described type strains.</title>
        <authorList>
            <person name="Whitman W."/>
        </authorList>
    </citation>
    <scope>NUCLEOTIDE SEQUENCE [LARGE SCALE GENOMIC DNA]</scope>
    <source>
        <strain evidence="6 7">CECT 8897</strain>
    </source>
</reference>
<keyword evidence="6" id="KW-0969">Cilium</keyword>
<keyword evidence="3 4" id="KW-0574">Periplasm</keyword>
<dbReference type="InterPro" id="IPR039246">
    <property type="entry name" value="Flagellar_FlgA"/>
</dbReference>
<dbReference type="PANTHER" id="PTHR36307:SF1">
    <property type="entry name" value="FLAGELLA BASAL BODY P-RING FORMATION PROTEIN FLGA"/>
    <property type="match status" value="1"/>
</dbReference>
<dbReference type="GO" id="GO:0044780">
    <property type="term" value="P:bacterial-type flagellum assembly"/>
    <property type="evidence" value="ECO:0007669"/>
    <property type="project" value="InterPro"/>
</dbReference>
<sequence length="229" mass="23229">MKLLTLSALFLSAGAALAQPAARTDAAVLQQTVEQFLQVQTGGLPGKVSLSVGPIEPRLSLGACAAPEAFMMPGARAWGRTTVGVRCAAPSVWTVYIQARVTVEGDYIASAVPLAQGQPIVAAQLTTLKGDLTALPPGVATDASQVVGRSSNLSLPAGVPLRLDTLRSRQVVLQGQLVRLVSSGNGFSISSEGKAAANAAEGQTVQVRTASGQSVSGVARAGGLVEVAF</sequence>